<dbReference type="Gene3D" id="3.40.50.300">
    <property type="entry name" value="P-loop containing nucleotide triphosphate hydrolases"/>
    <property type="match status" value="2"/>
</dbReference>
<dbReference type="EMBL" id="CP046917">
    <property type="protein sequence ID" value="QGZ67038.1"/>
    <property type="molecule type" value="Genomic_DNA"/>
</dbReference>
<keyword evidence="2" id="KW-0614">Plasmid</keyword>
<sequence length="773" mass="84310">MRPLTLTLEGFHGVRDGMRRESVTLDLESLPVGLIALKGKNGAGKSTLMDNLHPYRIMPSHAAKLSVDAFSYWDHVSGPHAQKILEWDHANVRYRSTFAFRKPGKTNKAEYFLAWRDSAGLWQPFTAPDGTRSDGKADTYDRCVESVCGSLESFFTSVFSAQNRRPLASYNASEIKSLFAELLHIDHLRALSAKAGEVAKVLGGKLDAIQRELAALSQKREALTATERAIATDIESIAAARREREGLLATAQTLTQQRATLAAKQAESATVEARLRELEKQRGEINASLSRVASQAAELLRHLDERRAVLGKSVVTHEATLSQRARIEGAQAQCDQARLIIGREEARIQALQNDIAQLEPQQTVLTDASAALQGVHEQGQTKAALLATLQQQAAVIDQVPCTGHAMHASCPLLAQAREASSRAAEQRISIEQLRTNYRERKAVVETLTPVVAGLAPRRVALKEAADALSKARCDLQTATTLAARKPLLEAAAVALSEARTELAGVDAQRSKVTEHRDAETKRLESALQDIQTEVSRLSALDVSAAIAGLDRQMVANREASAALDARIEALIRQHATRETQRDAMTTELAGFDATRSRADLLSGEVAHWKLLAKGLGNDGLVALTIDDAGPALTQTVNDLLLACYGPRFTVEIRTQRELANGDLREGFEILVHDADNDSTKAVSVMSGGQKVWINECLTRGIALYLARHAGQPYGTLFSDESDGPLDPERKAQFMKMKREVLRQGGYEREFFISQTPDLLLEADAVIDVEAMAG</sequence>
<keyword evidence="1" id="KW-0175">Coiled coil</keyword>
<name>A0A7Z2GSC7_9BURK</name>
<dbReference type="Proteomes" id="UP000433577">
    <property type="component" value="Plasmid p1"/>
</dbReference>
<dbReference type="SUPFAM" id="SSF52540">
    <property type="entry name" value="P-loop containing nucleoside triphosphate hydrolases"/>
    <property type="match status" value="1"/>
</dbReference>
<organism evidence="2 3">
    <name type="scientific">Paraburkholderia acidisoli</name>
    <dbReference type="NCBI Taxonomy" id="2571748"/>
    <lineage>
        <taxon>Bacteria</taxon>
        <taxon>Pseudomonadati</taxon>
        <taxon>Pseudomonadota</taxon>
        <taxon>Betaproteobacteria</taxon>
        <taxon>Burkholderiales</taxon>
        <taxon>Burkholderiaceae</taxon>
        <taxon>Paraburkholderia</taxon>
    </lineage>
</organism>
<dbReference type="PANTHER" id="PTHR32114">
    <property type="entry name" value="ABC TRANSPORTER ABCH.3"/>
    <property type="match status" value="1"/>
</dbReference>
<evidence type="ECO:0000256" key="1">
    <source>
        <dbReference type="SAM" id="Coils"/>
    </source>
</evidence>
<gene>
    <name evidence="2" type="ORF">FAZ98_34995</name>
</gene>
<evidence type="ECO:0000313" key="3">
    <source>
        <dbReference type="Proteomes" id="UP000433577"/>
    </source>
</evidence>
<dbReference type="AlphaFoldDB" id="A0A7Z2GSC7"/>
<keyword evidence="3" id="KW-1185">Reference proteome</keyword>
<reference evidence="2 3" key="1">
    <citation type="submission" date="2019-12" db="EMBL/GenBank/DDBJ databases">
        <title>Paraburkholderia acidiphila 7Q-K02 sp. nov and Paraburkholderia acidisoli DHF22 sp. nov., two strains isolated from forest soil.</title>
        <authorList>
            <person name="Gao Z."/>
            <person name="Qiu L."/>
        </authorList>
    </citation>
    <scope>NUCLEOTIDE SEQUENCE [LARGE SCALE GENOMIC DNA]</scope>
    <source>
        <strain evidence="2 3">DHF22</strain>
        <plasmid evidence="2 3">p1</plasmid>
    </source>
</reference>
<dbReference type="RefSeq" id="WP_158958960.1">
    <property type="nucleotide sequence ID" value="NZ_CP046917.1"/>
</dbReference>
<dbReference type="KEGG" id="pacs:FAZ98_34995"/>
<evidence type="ECO:0000313" key="2">
    <source>
        <dbReference type="EMBL" id="QGZ67038.1"/>
    </source>
</evidence>
<geneLocation type="plasmid" evidence="2 3">
    <name>p1</name>
</geneLocation>
<feature type="coiled-coil region" evidence="1">
    <location>
        <begin position="199"/>
        <end position="281"/>
    </location>
</feature>
<accession>A0A7Z2GSC7</accession>
<protein>
    <submittedName>
        <fullName evidence="2">SMC family ATPase</fullName>
    </submittedName>
</protein>
<dbReference type="PANTHER" id="PTHR32114:SF2">
    <property type="entry name" value="ABC TRANSPORTER ABCH.3"/>
    <property type="match status" value="1"/>
</dbReference>
<proteinExistence type="predicted"/>
<dbReference type="InterPro" id="IPR027417">
    <property type="entry name" value="P-loop_NTPase"/>
</dbReference>
<dbReference type="OrthoDB" id="8708355at2"/>